<dbReference type="AlphaFoldDB" id="G9NKU1"/>
<evidence type="ECO:0000256" key="1">
    <source>
        <dbReference type="SAM" id="MobiDB-lite"/>
    </source>
</evidence>
<gene>
    <name evidence="2" type="ORF">TRIATDRAFT_305328</name>
</gene>
<protein>
    <submittedName>
        <fullName evidence="2">Uncharacterized protein</fullName>
    </submittedName>
</protein>
<organism evidence="2 3">
    <name type="scientific">Hypocrea atroviridis (strain ATCC 20476 / IMI 206040)</name>
    <name type="common">Trichoderma atroviride</name>
    <dbReference type="NCBI Taxonomy" id="452589"/>
    <lineage>
        <taxon>Eukaryota</taxon>
        <taxon>Fungi</taxon>
        <taxon>Dikarya</taxon>
        <taxon>Ascomycota</taxon>
        <taxon>Pezizomycotina</taxon>
        <taxon>Sordariomycetes</taxon>
        <taxon>Hypocreomycetidae</taxon>
        <taxon>Hypocreales</taxon>
        <taxon>Hypocreaceae</taxon>
        <taxon>Trichoderma</taxon>
    </lineage>
</organism>
<comment type="caution">
    <text evidence="2">The sequence shown here is derived from an EMBL/GenBank/DDBJ whole genome shotgun (WGS) entry which is preliminary data.</text>
</comment>
<dbReference type="HOGENOM" id="CLU_2512918_0_0_1"/>
<proteinExistence type="predicted"/>
<name>G9NKU1_HYPAI</name>
<accession>G9NKU1</accession>
<feature type="region of interest" description="Disordered" evidence="1">
    <location>
        <begin position="1"/>
        <end position="21"/>
    </location>
</feature>
<dbReference type="Proteomes" id="UP000005426">
    <property type="component" value="Unassembled WGS sequence"/>
</dbReference>
<dbReference type="EMBL" id="ABDG02000018">
    <property type="protein sequence ID" value="EHK48513.1"/>
    <property type="molecule type" value="Genomic_DNA"/>
</dbReference>
<evidence type="ECO:0000313" key="2">
    <source>
        <dbReference type="EMBL" id="EHK48513.1"/>
    </source>
</evidence>
<keyword evidence="3" id="KW-1185">Reference proteome</keyword>
<sequence length="85" mass="9560">MSSRHVPFRAEVESSYAENDTENVGMMAADESMACWRVVLPALLPNMLGIRAEEVDSFLDPFHCESLIQHGGIQDPILLDLWAER</sequence>
<reference evidence="2 3" key="1">
    <citation type="journal article" date="2011" name="Genome Biol.">
        <title>Comparative genome sequence analysis underscores mycoparasitism as the ancestral life style of Trichoderma.</title>
        <authorList>
            <person name="Kubicek C.P."/>
            <person name="Herrera-Estrella A."/>
            <person name="Seidl-Seiboth V."/>
            <person name="Martinez D.A."/>
            <person name="Druzhinina I.S."/>
            <person name="Thon M."/>
            <person name="Zeilinger S."/>
            <person name="Casas-Flores S."/>
            <person name="Horwitz B.A."/>
            <person name="Mukherjee P.K."/>
            <person name="Mukherjee M."/>
            <person name="Kredics L."/>
            <person name="Alcaraz L.D."/>
            <person name="Aerts A."/>
            <person name="Antal Z."/>
            <person name="Atanasova L."/>
            <person name="Cervantes-Badillo M.G."/>
            <person name="Challacombe J."/>
            <person name="Chertkov O."/>
            <person name="McCluskey K."/>
            <person name="Coulpier F."/>
            <person name="Deshpande N."/>
            <person name="von Doehren H."/>
            <person name="Ebbole D.J."/>
            <person name="Esquivel-Naranjo E.U."/>
            <person name="Fekete E."/>
            <person name="Flipphi M."/>
            <person name="Glaser F."/>
            <person name="Gomez-Rodriguez E.Y."/>
            <person name="Gruber S."/>
            <person name="Han C."/>
            <person name="Henrissat B."/>
            <person name="Hermosa R."/>
            <person name="Hernandez-Onate M."/>
            <person name="Karaffa L."/>
            <person name="Kosti I."/>
            <person name="Le Crom S."/>
            <person name="Lindquist E."/>
            <person name="Lucas S."/>
            <person name="Luebeck M."/>
            <person name="Luebeck P.S."/>
            <person name="Margeot A."/>
            <person name="Metz B."/>
            <person name="Misra M."/>
            <person name="Nevalainen H."/>
            <person name="Omann M."/>
            <person name="Packer N."/>
            <person name="Perrone G."/>
            <person name="Uresti-Rivera E.E."/>
            <person name="Salamov A."/>
            <person name="Schmoll M."/>
            <person name="Seiboth B."/>
            <person name="Shapiro H."/>
            <person name="Sukno S."/>
            <person name="Tamayo-Ramos J.A."/>
            <person name="Tisch D."/>
            <person name="Wiest A."/>
            <person name="Wilkinson H.H."/>
            <person name="Zhang M."/>
            <person name="Coutinho P.M."/>
            <person name="Kenerley C.M."/>
            <person name="Monte E."/>
            <person name="Baker S.E."/>
            <person name="Grigoriev I.V."/>
        </authorList>
    </citation>
    <scope>NUCLEOTIDE SEQUENCE [LARGE SCALE GENOMIC DNA]</scope>
    <source>
        <strain evidence="3">ATCC 20476 / IMI 206040</strain>
    </source>
</reference>
<evidence type="ECO:0000313" key="3">
    <source>
        <dbReference type="Proteomes" id="UP000005426"/>
    </source>
</evidence>